<evidence type="ECO:0000256" key="1">
    <source>
        <dbReference type="SAM" id="Phobius"/>
    </source>
</evidence>
<sequence>MDDVSKDIKDFHKLNPNRKLAILGIFLFVFVSAILIGVYLSKGKTSLPSLQEGTTQQTQEADKTTLSMTSSATEVAVGDTVTVTVALAQTPVQAVDLVVNFDPTMFKASNVVNGTVYDDILRSEVKDGQVVVSATVSPSDPTNLKTGDVFTFTLQALKAGKGVLEFDPKLTITAKNGVNTLGTAGGATITVAR</sequence>
<dbReference type="EMBL" id="MFZM01000005">
    <property type="protein sequence ID" value="OGK24604.1"/>
    <property type="molecule type" value="Genomic_DNA"/>
</dbReference>
<proteinExistence type="predicted"/>
<keyword evidence="1" id="KW-0812">Transmembrane</keyword>
<keyword evidence="1" id="KW-1133">Transmembrane helix</keyword>
<protein>
    <recommendedName>
        <fullName evidence="2">Cohesin domain-containing protein</fullName>
    </recommendedName>
</protein>
<dbReference type="Gene3D" id="2.60.40.680">
    <property type="match status" value="1"/>
</dbReference>
<dbReference type="InterPro" id="IPR008965">
    <property type="entry name" value="CBM2/CBM3_carb-bd_dom_sf"/>
</dbReference>
<dbReference type="SUPFAM" id="SSF49384">
    <property type="entry name" value="Carbohydrate-binding domain"/>
    <property type="match status" value="1"/>
</dbReference>
<dbReference type="AlphaFoldDB" id="A0A1F7H0Z9"/>
<dbReference type="Pfam" id="PF00963">
    <property type="entry name" value="Cohesin"/>
    <property type="match status" value="1"/>
</dbReference>
<gene>
    <name evidence="3" type="ORF">A3C24_02330</name>
</gene>
<dbReference type="Proteomes" id="UP000177159">
    <property type="component" value="Unassembled WGS sequence"/>
</dbReference>
<evidence type="ECO:0000313" key="3">
    <source>
        <dbReference type="EMBL" id="OGK24604.1"/>
    </source>
</evidence>
<feature type="transmembrane region" description="Helical" evidence="1">
    <location>
        <begin position="20"/>
        <end position="40"/>
    </location>
</feature>
<evidence type="ECO:0000259" key="2">
    <source>
        <dbReference type="Pfam" id="PF00963"/>
    </source>
</evidence>
<keyword evidence="1" id="KW-0472">Membrane</keyword>
<organism evidence="3 4">
    <name type="scientific">Candidatus Roizmanbacteria bacterium RIFCSPHIGHO2_02_FULL_37_24</name>
    <dbReference type="NCBI Taxonomy" id="1802037"/>
    <lineage>
        <taxon>Bacteria</taxon>
        <taxon>Candidatus Roizmaniibacteriota</taxon>
    </lineage>
</organism>
<comment type="caution">
    <text evidence="3">The sequence shown here is derived from an EMBL/GenBank/DDBJ whole genome shotgun (WGS) entry which is preliminary data.</text>
</comment>
<accession>A0A1F7H0Z9</accession>
<dbReference type="InterPro" id="IPR002102">
    <property type="entry name" value="Cohesin_dom"/>
</dbReference>
<reference evidence="3 4" key="1">
    <citation type="journal article" date="2016" name="Nat. Commun.">
        <title>Thousands of microbial genomes shed light on interconnected biogeochemical processes in an aquifer system.</title>
        <authorList>
            <person name="Anantharaman K."/>
            <person name="Brown C.T."/>
            <person name="Hug L.A."/>
            <person name="Sharon I."/>
            <person name="Castelle C.J."/>
            <person name="Probst A.J."/>
            <person name="Thomas B.C."/>
            <person name="Singh A."/>
            <person name="Wilkins M.J."/>
            <person name="Karaoz U."/>
            <person name="Brodie E.L."/>
            <person name="Williams K.H."/>
            <person name="Hubbard S.S."/>
            <person name="Banfield J.F."/>
        </authorList>
    </citation>
    <scope>NUCLEOTIDE SEQUENCE [LARGE SCALE GENOMIC DNA]</scope>
</reference>
<dbReference type="GO" id="GO:0030246">
    <property type="term" value="F:carbohydrate binding"/>
    <property type="evidence" value="ECO:0007669"/>
    <property type="project" value="InterPro"/>
</dbReference>
<name>A0A1F7H0Z9_9BACT</name>
<dbReference type="GO" id="GO:0000272">
    <property type="term" value="P:polysaccharide catabolic process"/>
    <property type="evidence" value="ECO:0007669"/>
    <property type="project" value="InterPro"/>
</dbReference>
<feature type="domain" description="Cohesin" evidence="2">
    <location>
        <begin position="72"/>
        <end position="172"/>
    </location>
</feature>
<dbReference type="CDD" id="cd08547">
    <property type="entry name" value="Type_II_cohesin"/>
    <property type="match status" value="1"/>
</dbReference>
<evidence type="ECO:0000313" key="4">
    <source>
        <dbReference type="Proteomes" id="UP000177159"/>
    </source>
</evidence>